<dbReference type="GO" id="GO:0007018">
    <property type="term" value="P:microtubule-based movement"/>
    <property type="evidence" value="ECO:0007669"/>
    <property type="project" value="InterPro"/>
</dbReference>
<dbReference type="GO" id="GO:0051959">
    <property type="term" value="F:dynein light intermediate chain binding"/>
    <property type="evidence" value="ECO:0007669"/>
    <property type="project" value="InterPro"/>
</dbReference>
<dbReference type="GO" id="GO:0030286">
    <property type="term" value="C:dynein complex"/>
    <property type="evidence" value="ECO:0007669"/>
    <property type="project" value="InterPro"/>
</dbReference>
<evidence type="ECO:0000259" key="1">
    <source>
        <dbReference type="Pfam" id="PF17852"/>
    </source>
</evidence>
<dbReference type="OrthoDB" id="447173at2759"/>
<name>A0A9K3DAM2_9EUKA</name>
<feature type="non-terminal residue" evidence="2">
    <location>
        <position position="1"/>
    </location>
</feature>
<dbReference type="PANTHER" id="PTHR22878">
    <property type="entry name" value="DYNEIN HEAVY CHAIN 6, AXONEMAL-LIKE-RELATED"/>
    <property type="match status" value="1"/>
</dbReference>
<comment type="caution">
    <text evidence="2">The sequence shown here is derived from an EMBL/GenBank/DDBJ whole genome shotgun (WGS) entry which is preliminary data.</text>
</comment>
<accession>A0A9K3DAM2</accession>
<dbReference type="InterPro" id="IPR026983">
    <property type="entry name" value="DHC"/>
</dbReference>
<proteinExistence type="predicted"/>
<dbReference type="InterPro" id="IPR041466">
    <property type="entry name" value="Dynein_AAA5_ext"/>
</dbReference>
<dbReference type="AlphaFoldDB" id="A0A9K3DAM2"/>
<gene>
    <name evidence="2" type="ORF">KIPB_015494</name>
</gene>
<dbReference type="Gene3D" id="1.10.472.130">
    <property type="match status" value="1"/>
</dbReference>
<evidence type="ECO:0000313" key="2">
    <source>
        <dbReference type="EMBL" id="GIQ91981.1"/>
    </source>
</evidence>
<dbReference type="EMBL" id="BDIP01008723">
    <property type="protein sequence ID" value="GIQ91981.1"/>
    <property type="molecule type" value="Genomic_DNA"/>
</dbReference>
<protein>
    <submittedName>
        <fullName evidence="2">Dynein heavy chain</fullName>
    </submittedName>
</protein>
<keyword evidence="3" id="KW-1185">Reference proteome</keyword>
<sequence length="89" mass="10001">ENSSERTHLGVLFEKYVPRCLDALLKDFKPVTPVTDISVVETICRILDATLDPKLVPKGTPIEIIEMYFMYAAIWAVGGPLFADQLVNY</sequence>
<organism evidence="2 3">
    <name type="scientific">Kipferlia bialata</name>
    <dbReference type="NCBI Taxonomy" id="797122"/>
    <lineage>
        <taxon>Eukaryota</taxon>
        <taxon>Metamonada</taxon>
        <taxon>Carpediemonas-like organisms</taxon>
        <taxon>Kipferlia</taxon>
    </lineage>
</organism>
<reference evidence="2 3" key="1">
    <citation type="journal article" date="2018" name="PLoS ONE">
        <title>The draft genome of Kipferlia bialata reveals reductive genome evolution in fornicate parasites.</title>
        <authorList>
            <person name="Tanifuji G."/>
            <person name="Takabayashi S."/>
            <person name="Kume K."/>
            <person name="Takagi M."/>
            <person name="Nakayama T."/>
            <person name="Kamikawa R."/>
            <person name="Inagaki Y."/>
            <person name="Hashimoto T."/>
        </authorList>
    </citation>
    <scope>NUCLEOTIDE SEQUENCE [LARGE SCALE GENOMIC DNA]</scope>
    <source>
        <strain evidence="2">NY0173</strain>
    </source>
</reference>
<dbReference type="Pfam" id="PF17852">
    <property type="entry name" value="Dynein_AAA_lid"/>
    <property type="match status" value="1"/>
</dbReference>
<feature type="non-terminal residue" evidence="2">
    <location>
        <position position="89"/>
    </location>
</feature>
<evidence type="ECO:0000313" key="3">
    <source>
        <dbReference type="Proteomes" id="UP000265618"/>
    </source>
</evidence>
<dbReference type="PANTHER" id="PTHR22878:SF69">
    <property type="entry name" value="DYNEIN HEAVY CHAIN"/>
    <property type="match status" value="1"/>
</dbReference>
<feature type="domain" description="Dynein heavy chain AAA 5 extension" evidence="1">
    <location>
        <begin position="12"/>
        <end position="81"/>
    </location>
</feature>
<dbReference type="GO" id="GO:0045505">
    <property type="term" value="F:dynein intermediate chain binding"/>
    <property type="evidence" value="ECO:0007669"/>
    <property type="project" value="InterPro"/>
</dbReference>
<dbReference type="Proteomes" id="UP000265618">
    <property type="component" value="Unassembled WGS sequence"/>
</dbReference>